<dbReference type="RefSeq" id="WP_066211749.1">
    <property type="nucleotide sequence ID" value="NZ_FNSN01000003.1"/>
</dbReference>
<gene>
    <name evidence="1" type="ORF">SAMN04489745_1093</name>
</gene>
<dbReference type="EMBL" id="FNSN01000003">
    <property type="protein sequence ID" value="SEB73101.1"/>
    <property type="molecule type" value="Genomic_DNA"/>
</dbReference>
<organism evidence="1 2">
    <name type="scientific">Arthrobacter woluwensis</name>
    <dbReference type="NCBI Taxonomy" id="156980"/>
    <lineage>
        <taxon>Bacteria</taxon>
        <taxon>Bacillati</taxon>
        <taxon>Actinomycetota</taxon>
        <taxon>Actinomycetes</taxon>
        <taxon>Micrococcales</taxon>
        <taxon>Micrococcaceae</taxon>
        <taxon>Arthrobacter</taxon>
    </lineage>
</organism>
<keyword evidence="2" id="KW-1185">Reference proteome</keyword>
<reference evidence="1 2" key="1">
    <citation type="submission" date="2016-10" db="EMBL/GenBank/DDBJ databases">
        <authorList>
            <person name="de Groot N.N."/>
        </authorList>
    </citation>
    <scope>NUCLEOTIDE SEQUENCE [LARGE SCALE GENOMIC DNA]</scope>
    <source>
        <strain evidence="1 2">DSM 10495</strain>
    </source>
</reference>
<name>A0A1H4LR19_9MICC</name>
<dbReference type="Proteomes" id="UP000182652">
    <property type="component" value="Unassembled WGS sequence"/>
</dbReference>
<sequence length="69" mass="7594">MSALGATEINHLWPEIPSGQPIALADQRGDRIVGHVDGMTHDRTTLWIQLDGGLGRRLVHHLDGYALEN</sequence>
<accession>A0A1H4LR19</accession>
<evidence type="ECO:0000313" key="1">
    <source>
        <dbReference type="EMBL" id="SEB73101.1"/>
    </source>
</evidence>
<evidence type="ECO:0000313" key="2">
    <source>
        <dbReference type="Proteomes" id="UP000182652"/>
    </source>
</evidence>
<dbReference type="STRING" id="156980.SAMN04489745_1093"/>
<dbReference type="OrthoDB" id="4951046at2"/>
<protein>
    <submittedName>
        <fullName evidence="1">Uncharacterized protein</fullName>
    </submittedName>
</protein>
<dbReference type="AlphaFoldDB" id="A0A1H4LR19"/>
<proteinExistence type="predicted"/>